<dbReference type="InterPro" id="IPR027417">
    <property type="entry name" value="P-loop_NTPase"/>
</dbReference>
<keyword evidence="2" id="KW-0547">Nucleotide-binding</keyword>
<evidence type="ECO:0000313" key="6">
    <source>
        <dbReference type="EMBL" id="PZA22054.1"/>
    </source>
</evidence>
<dbReference type="AlphaFoldDB" id="A0A323VB62"/>
<feature type="domain" description="AAA+ ATPase" evidence="4">
    <location>
        <begin position="270"/>
        <end position="397"/>
    </location>
</feature>
<dbReference type="Gene3D" id="3.40.50.300">
    <property type="entry name" value="P-loop containing nucleotide triphosphate hydrolases"/>
    <property type="match status" value="1"/>
</dbReference>
<organism evidence="6 7">
    <name type="scientific">Modestobacter versicolor</name>
    <dbReference type="NCBI Taxonomy" id="429133"/>
    <lineage>
        <taxon>Bacteria</taxon>
        <taxon>Bacillati</taxon>
        <taxon>Actinomycetota</taxon>
        <taxon>Actinomycetes</taxon>
        <taxon>Geodermatophilales</taxon>
        <taxon>Geodermatophilaceae</taxon>
        <taxon>Modestobacter</taxon>
    </lineage>
</organism>
<dbReference type="InterPro" id="IPR003593">
    <property type="entry name" value="AAA+_ATPase"/>
</dbReference>
<proteinExistence type="inferred from homology"/>
<dbReference type="CDD" id="cd19481">
    <property type="entry name" value="RecA-like_protease"/>
    <property type="match status" value="1"/>
</dbReference>
<dbReference type="InterPro" id="IPR050221">
    <property type="entry name" value="26S_Proteasome_ATPase"/>
</dbReference>
<keyword evidence="6" id="KW-0645">Protease</keyword>
<evidence type="ECO:0000256" key="3">
    <source>
        <dbReference type="ARBA" id="ARBA00022840"/>
    </source>
</evidence>
<dbReference type="SMART" id="SM00382">
    <property type="entry name" value="AAA"/>
    <property type="match status" value="1"/>
</dbReference>
<evidence type="ECO:0000259" key="4">
    <source>
        <dbReference type="SMART" id="SM00382"/>
    </source>
</evidence>
<dbReference type="RefSeq" id="WP_110551597.1">
    <property type="nucleotide sequence ID" value="NZ_JACIBU010000001.1"/>
</dbReference>
<dbReference type="SUPFAM" id="SSF52540">
    <property type="entry name" value="P-loop containing nucleoside triphosphate hydrolases"/>
    <property type="match status" value="1"/>
</dbReference>
<protein>
    <submittedName>
        <fullName evidence="6">26S protease regulatory subunit</fullName>
    </submittedName>
</protein>
<comment type="caution">
    <text evidence="6">The sequence shown here is derived from an EMBL/GenBank/DDBJ whole genome shotgun (WGS) entry which is preliminary data.</text>
</comment>
<sequence length="493" mass="52578">MERSWASYGPIATEAPVGADGRPLQLADLGKLARRGVRAVAQAARVDDRVTFASLLGGHLGPRAAGAEVAEEAWPGYEHVNVQAGLDAWLAGAGRSSQVVGVLAFRHQLFGLAELLTMTDLGPHSPRPGNAATVNLPCGPDGATRPCLRCALVLVEQDGVRTALLVRGPEPEMGLVQASVQALSTDPAAAGAALREIRVAADEHNVFRRQVLSFGQEVFGHGQTLLQFHRRTQLDSEQLVLDAGTMAEIERQVVDVARHKARLLAAGQHLKRGLLLYGPPGVGKTHTVRYLIGRLAETTVVQLTGNALHLIAEACSVARSLQPAMIVVEDVDLIAEDRGMHPGQHPLLFQLLNEMDGLAEDADVVFLLTTNRADLLEPALAARPGRVDQAVELTLPDRAARRALFDLYRGSLAMDLAGLDDVLDRTDGVTASFLKELIRRAALFAADRTADGELQVSAADLTSALDELLGTRNAMTRTLLGAQPTSAQPTRLA</sequence>
<evidence type="ECO:0000256" key="2">
    <source>
        <dbReference type="ARBA" id="ARBA00022741"/>
    </source>
</evidence>
<dbReference type="EMBL" id="QKNV01000050">
    <property type="protein sequence ID" value="PZA22054.1"/>
    <property type="molecule type" value="Genomic_DNA"/>
</dbReference>
<dbReference type="PANTHER" id="PTHR23073">
    <property type="entry name" value="26S PROTEASOME REGULATORY SUBUNIT"/>
    <property type="match status" value="1"/>
</dbReference>
<gene>
    <name evidence="6" type="ORF">DMO24_06965</name>
    <name evidence="5" type="ORF">FHX36_000065</name>
</gene>
<dbReference type="Proteomes" id="UP000247602">
    <property type="component" value="Unassembled WGS sequence"/>
</dbReference>
<keyword evidence="3" id="KW-0067">ATP-binding</keyword>
<dbReference type="GO" id="GO:0005524">
    <property type="term" value="F:ATP binding"/>
    <property type="evidence" value="ECO:0007669"/>
    <property type="project" value="UniProtKB-KW"/>
</dbReference>
<comment type="similarity">
    <text evidence="1">Belongs to the AAA ATPase family.</text>
</comment>
<evidence type="ECO:0000256" key="1">
    <source>
        <dbReference type="ARBA" id="ARBA00006914"/>
    </source>
</evidence>
<dbReference type="Gene3D" id="1.10.8.60">
    <property type="match status" value="1"/>
</dbReference>
<dbReference type="OrthoDB" id="9809379at2"/>
<dbReference type="EMBL" id="JACIBU010000001">
    <property type="protein sequence ID" value="MBB3674330.1"/>
    <property type="molecule type" value="Genomic_DNA"/>
</dbReference>
<keyword evidence="6" id="KW-0378">Hydrolase</keyword>
<reference evidence="5 8" key="2">
    <citation type="submission" date="2020-08" db="EMBL/GenBank/DDBJ databases">
        <title>Sequencing the genomes of 1000 actinobacteria strains.</title>
        <authorList>
            <person name="Klenk H.-P."/>
        </authorList>
    </citation>
    <scope>NUCLEOTIDE SEQUENCE [LARGE SCALE GENOMIC DNA]</scope>
    <source>
        <strain evidence="5 8">DSM 16678</strain>
    </source>
</reference>
<dbReference type="Proteomes" id="UP000580718">
    <property type="component" value="Unassembled WGS sequence"/>
</dbReference>
<accession>A0A323VB62</accession>
<dbReference type="GO" id="GO:0006508">
    <property type="term" value="P:proteolysis"/>
    <property type="evidence" value="ECO:0007669"/>
    <property type="project" value="UniProtKB-KW"/>
</dbReference>
<dbReference type="InterPro" id="IPR003959">
    <property type="entry name" value="ATPase_AAA_core"/>
</dbReference>
<evidence type="ECO:0000313" key="8">
    <source>
        <dbReference type="Proteomes" id="UP000580718"/>
    </source>
</evidence>
<reference evidence="6 7" key="1">
    <citation type="submission" date="2018-06" db="EMBL/GenBank/DDBJ databases">
        <title>Draft genome sequence of Modestobacter versicolor CP153-2.</title>
        <authorList>
            <person name="Gundlapally S.R."/>
        </authorList>
    </citation>
    <scope>NUCLEOTIDE SEQUENCE [LARGE SCALE GENOMIC DNA]</scope>
    <source>
        <strain evidence="6 7">CP153-2</strain>
    </source>
</reference>
<dbReference type="Pfam" id="PF00004">
    <property type="entry name" value="AAA"/>
    <property type="match status" value="1"/>
</dbReference>
<evidence type="ECO:0000313" key="7">
    <source>
        <dbReference type="Proteomes" id="UP000247602"/>
    </source>
</evidence>
<name>A0A323VB62_9ACTN</name>
<dbReference type="GO" id="GO:0016887">
    <property type="term" value="F:ATP hydrolysis activity"/>
    <property type="evidence" value="ECO:0007669"/>
    <property type="project" value="InterPro"/>
</dbReference>
<keyword evidence="7" id="KW-1185">Reference proteome</keyword>
<evidence type="ECO:0000313" key="5">
    <source>
        <dbReference type="EMBL" id="MBB3674330.1"/>
    </source>
</evidence>
<dbReference type="GO" id="GO:0008233">
    <property type="term" value="F:peptidase activity"/>
    <property type="evidence" value="ECO:0007669"/>
    <property type="project" value="UniProtKB-KW"/>
</dbReference>